<accession>A0A9P5XD98</accession>
<dbReference type="Pfam" id="PF02668">
    <property type="entry name" value="TauD"/>
    <property type="match status" value="1"/>
</dbReference>
<organism evidence="4 5">
    <name type="scientific">Macrolepiota fuliginosa MF-IS2</name>
    <dbReference type="NCBI Taxonomy" id="1400762"/>
    <lineage>
        <taxon>Eukaryota</taxon>
        <taxon>Fungi</taxon>
        <taxon>Dikarya</taxon>
        <taxon>Basidiomycota</taxon>
        <taxon>Agaricomycotina</taxon>
        <taxon>Agaricomycetes</taxon>
        <taxon>Agaricomycetidae</taxon>
        <taxon>Agaricales</taxon>
        <taxon>Agaricineae</taxon>
        <taxon>Agaricaceae</taxon>
        <taxon>Macrolepiota</taxon>
    </lineage>
</organism>
<feature type="domain" description="TauD/TfdA-like" evidence="3">
    <location>
        <begin position="93"/>
        <end position="350"/>
    </location>
</feature>
<dbReference type="PANTHER" id="PTHR10696:SF54">
    <property type="entry name" value="FAMILY OXIDOREDUCTASE, PUTATIVE (AFU_ORTHOLOGUE AFUA_4G13850)-RELATED"/>
    <property type="match status" value="1"/>
</dbReference>
<keyword evidence="1" id="KW-0560">Oxidoreductase</keyword>
<reference evidence="4" key="1">
    <citation type="submission" date="2020-11" db="EMBL/GenBank/DDBJ databases">
        <authorList>
            <consortium name="DOE Joint Genome Institute"/>
            <person name="Ahrendt S."/>
            <person name="Riley R."/>
            <person name="Andreopoulos W."/>
            <person name="Labutti K."/>
            <person name="Pangilinan J."/>
            <person name="Ruiz-Duenas F.J."/>
            <person name="Barrasa J.M."/>
            <person name="Sanchez-Garcia M."/>
            <person name="Camarero S."/>
            <person name="Miyauchi S."/>
            <person name="Serrano A."/>
            <person name="Linde D."/>
            <person name="Babiker R."/>
            <person name="Drula E."/>
            <person name="Ayuso-Fernandez I."/>
            <person name="Pacheco R."/>
            <person name="Padilla G."/>
            <person name="Ferreira P."/>
            <person name="Barriuso J."/>
            <person name="Kellner H."/>
            <person name="Castanera R."/>
            <person name="Alfaro M."/>
            <person name="Ramirez L."/>
            <person name="Pisabarro A.G."/>
            <person name="Kuo A."/>
            <person name="Tritt A."/>
            <person name="Lipzen A."/>
            <person name="He G."/>
            <person name="Yan M."/>
            <person name="Ng V."/>
            <person name="Cullen D."/>
            <person name="Martin F."/>
            <person name="Rosso M.-N."/>
            <person name="Henrissat B."/>
            <person name="Hibbett D."/>
            <person name="Martinez A.T."/>
            <person name="Grigoriev I.V."/>
        </authorList>
    </citation>
    <scope>NUCLEOTIDE SEQUENCE</scope>
    <source>
        <strain evidence="4">MF-IS2</strain>
    </source>
</reference>
<gene>
    <name evidence="4" type="ORF">P691DRAFT_759503</name>
</gene>
<dbReference type="InterPro" id="IPR003819">
    <property type="entry name" value="TauD/TfdA-like"/>
</dbReference>
<feature type="compositionally biased region" description="Basic and acidic residues" evidence="2">
    <location>
        <begin position="381"/>
        <end position="392"/>
    </location>
</feature>
<dbReference type="GO" id="GO:0016491">
    <property type="term" value="F:oxidoreductase activity"/>
    <property type="evidence" value="ECO:0007669"/>
    <property type="project" value="UniProtKB-KW"/>
</dbReference>
<dbReference type="OrthoDB" id="272271at2759"/>
<dbReference type="InterPro" id="IPR050411">
    <property type="entry name" value="AlphaKG_dependent_hydroxylases"/>
</dbReference>
<evidence type="ECO:0000259" key="3">
    <source>
        <dbReference type="Pfam" id="PF02668"/>
    </source>
</evidence>
<dbReference type="InterPro" id="IPR042098">
    <property type="entry name" value="TauD-like_sf"/>
</dbReference>
<evidence type="ECO:0000256" key="2">
    <source>
        <dbReference type="SAM" id="MobiDB-lite"/>
    </source>
</evidence>
<dbReference type="SUPFAM" id="SSF51197">
    <property type="entry name" value="Clavaminate synthase-like"/>
    <property type="match status" value="1"/>
</dbReference>
<comment type="caution">
    <text evidence="4">The sequence shown here is derived from an EMBL/GenBank/DDBJ whole genome shotgun (WGS) entry which is preliminary data.</text>
</comment>
<evidence type="ECO:0000313" key="5">
    <source>
        <dbReference type="Proteomes" id="UP000807342"/>
    </source>
</evidence>
<dbReference type="Gene3D" id="3.60.130.10">
    <property type="entry name" value="Clavaminate synthase-like"/>
    <property type="match status" value="1"/>
</dbReference>
<dbReference type="AlphaFoldDB" id="A0A9P5XD98"/>
<proteinExistence type="predicted"/>
<feature type="compositionally biased region" description="Polar residues" evidence="2">
    <location>
        <begin position="1"/>
        <end position="16"/>
    </location>
</feature>
<sequence length="406" mass="45563">MTVTLSPTTAQQQPDISYQPDETKWRARTARRLAEDPTLPNQPLPEGFPAKIKGPIAWEGKDFTTEEQWVVKLTEAQLQEIDNALKHFKGLNRPLGHISRETFPLPTLAPVLLGLAAELYSGRGFFVLRTIPVDNYTREEIAIIYAGISSFVGSARGKQDVTGAVIAHIKDITVSHAHEKGHRANTAYTTDKQVFHTDVGDLIALICLSTSESGGTSRLCSGPRVYNEIAATRPDLIRVLAEPWPLDSFGGTPGYTFKPLLYWEDEHIIIQYTRRLLTGYGEQARSPHIPAITEAQAEALDTLQFTAEKFSLALNFQKGDIQYINSIGLLHARDAFRDSPEKTRHLIRLWLRNDELAWKTPAPLQPNWRRLYSVGPDHQRFPLEPEVRKKDNNPIPPPPAPTAFNQ</sequence>
<dbReference type="Proteomes" id="UP000807342">
    <property type="component" value="Unassembled WGS sequence"/>
</dbReference>
<evidence type="ECO:0000313" key="4">
    <source>
        <dbReference type="EMBL" id="KAF9448888.1"/>
    </source>
</evidence>
<feature type="region of interest" description="Disordered" evidence="2">
    <location>
        <begin position="1"/>
        <end position="22"/>
    </location>
</feature>
<dbReference type="EMBL" id="MU151146">
    <property type="protein sequence ID" value="KAF9448888.1"/>
    <property type="molecule type" value="Genomic_DNA"/>
</dbReference>
<dbReference type="PANTHER" id="PTHR10696">
    <property type="entry name" value="GAMMA-BUTYROBETAINE HYDROXYLASE-RELATED"/>
    <property type="match status" value="1"/>
</dbReference>
<name>A0A9P5XD98_9AGAR</name>
<keyword evidence="5" id="KW-1185">Reference proteome</keyword>
<feature type="region of interest" description="Disordered" evidence="2">
    <location>
        <begin position="381"/>
        <end position="406"/>
    </location>
</feature>
<evidence type="ECO:0000256" key="1">
    <source>
        <dbReference type="ARBA" id="ARBA00023002"/>
    </source>
</evidence>
<protein>
    <submittedName>
        <fullName evidence="4">Clavaminate synthase-like protein</fullName>
    </submittedName>
</protein>
<feature type="compositionally biased region" description="Pro residues" evidence="2">
    <location>
        <begin position="394"/>
        <end position="406"/>
    </location>
</feature>